<organism evidence="1 2">
    <name type="scientific">Gordonia crocea</name>
    <dbReference type="NCBI Taxonomy" id="589162"/>
    <lineage>
        <taxon>Bacteria</taxon>
        <taxon>Bacillati</taxon>
        <taxon>Actinomycetota</taxon>
        <taxon>Actinomycetes</taxon>
        <taxon>Mycobacteriales</taxon>
        <taxon>Gordoniaceae</taxon>
        <taxon>Gordonia</taxon>
    </lineage>
</organism>
<dbReference type="Proteomes" id="UP000444980">
    <property type="component" value="Unassembled WGS sequence"/>
</dbReference>
<proteinExistence type="predicted"/>
<protein>
    <submittedName>
        <fullName evidence="1">Uncharacterized protein</fullName>
    </submittedName>
</protein>
<reference evidence="2" key="1">
    <citation type="submission" date="2019-06" db="EMBL/GenBank/DDBJ databases">
        <title>Gordonia isolated from sludge of a wastewater treatment plant.</title>
        <authorList>
            <person name="Tamura T."/>
            <person name="Aoyama K."/>
            <person name="Kang Y."/>
            <person name="Saito S."/>
            <person name="Akiyama N."/>
            <person name="Yazawa K."/>
            <person name="Gonoi T."/>
            <person name="Mikami Y."/>
        </authorList>
    </citation>
    <scope>NUCLEOTIDE SEQUENCE [LARGE SCALE GENOMIC DNA]</scope>
    <source>
        <strain evidence="2">NBRC 107697</strain>
    </source>
</reference>
<gene>
    <name evidence="1" type="ORF">nbrc107697_16280</name>
</gene>
<evidence type="ECO:0000313" key="1">
    <source>
        <dbReference type="EMBL" id="GED97589.1"/>
    </source>
</evidence>
<sequence>MEESGKAIALHERRVRIVHTPEGEPFVDKRLRDVWELHGLKLEGHMASCVEFLLRDDRWTGLKRNDDGHSHHRVLDVYVRMQAESDEGLLCSAQPTWTLIG</sequence>
<name>A0A7I9UXD2_9ACTN</name>
<comment type="caution">
    <text evidence="1">The sequence shown here is derived from an EMBL/GenBank/DDBJ whole genome shotgun (WGS) entry which is preliminary data.</text>
</comment>
<accession>A0A7I9UXD2</accession>
<dbReference type="EMBL" id="BJOU01000001">
    <property type="protein sequence ID" value="GED97589.1"/>
    <property type="molecule type" value="Genomic_DNA"/>
</dbReference>
<evidence type="ECO:0000313" key="2">
    <source>
        <dbReference type="Proteomes" id="UP000444980"/>
    </source>
</evidence>
<dbReference type="AlphaFoldDB" id="A0A7I9UXD2"/>
<keyword evidence="2" id="KW-1185">Reference proteome</keyword>